<reference evidence="2 3" key="1">
    <citation type="submission" date="2012-08" db="EMBL/GenBank/DDBJ databases">
        <title>Oryza genome evolution.</title>
        <authorList>
            <person name="Wing R.A."/>
        </authorList>
    </citation>
    <scope>NUCLEOTIDE SEQUENCE</scope>
</reference>
<reference evidence="2" key="3">
    <citation type="submission" date="2015-04" db="UniProtKB">
        <authorList>
            <consortium name="EnsemblPlants"/>
        </authorList>
    </citation>
    <scope>IDENTIFICATION</scope>
</reference>
<dbReference type="EnsemblPlants" id="LPERR03G15310.1">
    <property type="protein sequence ID" value="LPERR03G15310.1"/>
    <property type="gene ID" value="LPERR03G15310"/>
</dbReference>
<dbReference type="Gramene" id="LPERR03G15310.1">
    <property type="protein sequence ID" value="LPERR03G15310.1"/>
    <property type="gene ID" value="LPERR03G15310"/>
</dbReference>
<dbReference type="HOGENOM" id="CLU_162285_0_0_1"/>
<feature type="region of interest" description="Disordered" evidence="1">
    <location>
        <begin position="57"/>
        <end position="79"/>
    </location>
</feature>
<evidence type="ECO:0000256" key="1">
    <source>
        <dbReference type="SAM" id="MobiDB-lite"/>
    </source>
</evidence>
<evidence type="ECO:0000313" key="2">
    <source>
        <dbReference type="EnsemblPlants" id="LPERR03G15310.1"/>
    </source>
</evidence>
<dbReference type="Proteomes" id="UP000032180">
    <property type="component" value="Chromosome 3"/>
</dbReference>
<protein>
    <submittedName>
        <fullName evidence="2">Uncharacterized protein</fullName>
    </submittedName>
</protein>
<accession>A0A0D9VU31</accession>
<organism evidence="2 3">
    <name type="scientific">Leersia perrieri</name>
    <dbReference type="NCBI Taxonomy" id="77586"/>
    <lineage>
        <taxon>Eukaryota</taxon>
        <taxon>Viridiplantae</taxon>
        <taxon>Streptophyta</taxon>
        <taxon>Embryophyta</taxon>
        <taxon>Tracheophyta</taxon>
        <taxon>Spermatophyta</taxon>
        <taxon>Magnoliopsida</taxon>
        <taxon>Liliopsida</taxon>
        <taxon>Poales</taxon>
        <taxon>Poaceae</taxon>
        <taxon>BOP clade</taxon>
        <taxon>Oryzoideae</taxon>
        <taxon>Oryzeae</taxon>
        <taxon>Oryzinae</taxon>
        <taxon>Leersia</taxon>
    </lineage>
</organism>
<reference evidence="3" key="2">
    <citation type="submission" date="2013-12" db="EMBL/GenBank/DDBJ databases">
        <authorList>
            <person name="Yu Y."/>
            <person name="Lee S."/>
            <person name="de Baynast K."/>
            <person name="Wissotski M."/>
            <person name="Liu L."/>
            <person name="Talag J."/>
            <person name="Goicoechea J."/>
            <person name="Angelova A."/>
            <person name="Jetty R."/>
            <person name="Kudrna D."/>
            <person name="Golser W."/>
            <person name="Rivera L."/>
            <person name="Zhang J."/>
            <person name="Wing R."/>
        </authorList>
    </citation>
    <scope>NUCLEOTIDE SEQUENCE</scope>
</reference>
<keyword evidence="3" id="KW-1185">Reference proteome</keyword>
<name>A0A0D9VU31_9ORYZ</name>
<proteinExistence type="predicted"/>
<evidence type="ECO:0000313" key="3">
    <source>
        <dbReference type="Proteomes" id="UP000032180"/>
    </source>
</evidence>
<sequence>MAVSDGCCTYMAEMDDVHQWLPSEVLRDIGIADPAERRRLAVVEDLATRLAGVLGSGASPGEMAATTHTRQPPSSYHRPQVGLTRFFFKQ</sequence>
<dbReference type="AlphaFoldDB" id="A0A0D9VU31"/>